<keyword evidence="1 5" id="KW-0489">Methyltransferase</keyword>
<dbReference type="SMART" id="SM00828">
    <property type="entry name" value="PKS_MT"/>
    <property type="match status" value="1"/>
</dbReference>
<dbReference type="GO" id="GO:0032259">
    <property type="term" value="P:methylation"/>
    <property type="evidence" value="ECO:0007669"/>
    <property type="project" value="UniProtKB-KW"/>
</dbReference>
<keyword evidence="6" id="KW-1185">Reference proteome</keyword>
<dbReference type="InterPro" id="IPR050447">
    <property type="entry name" value="Erg6_SMT_methyltransf"/>
</dbReference>
<dbReference type="SUPFAM" id="SSF53335">
    <property type="entry name" value="S-adenosyl-L-methionine-dependent methyltransferases"/>
    <property type="match status" value="1"/>
</dbReference>
<dbReference type="GO" id="GO:0008168">
    <property type="term" value="F:methyltransferase activity"/>
    <property type="evidence" value="ECO:0007669"/>
    <property type="project" value="UniProtKB-KW"/>
</dbReference>
<dbReference type="Gene3D" id="3.40.50.150">
    <property type="entry name" value="Vaccinia Virus protein VP39"/>
    <property type="match status" value="1"/>
</dbReference>
<keyword evidence="3" id="KW-0949">S-adenosyl-L-methionine</keyword>
<dbReference type="Pfam" id="PF02353">
    <property type="entry name" value="CMAS"/>
    <property type="match status" value="1"/>
</dbReference>
<dbReference type="CDD" id="cd02440">
    <property type="entry name" value="AdoMet_MTases"/>
    <property type="match status" value="1"/>
</dbReference>
<name>A0A5B1M3K8_9ACTN</name>
<dbReference type="InterPro" id="IPR029063">
    <property type="entry name" value="SAM-dependent_MTases_sf"/>
</dbReference>
<dbReference type="PANTHER" id="PTHR44068:SF11">
    <property type="entry name" value="GERANYL DIPHOSPHATE 2-C-METHYLTRANSFERASE"/>
    <property type="match status" value="1"/>
</dbReference>
<evidence type="ECO:0000313" key="6">
    <source>
        <dbReference type="Proteomes" id="UP000324351"/>
    </source>
</evidence>
<evidence type="ECO:0000313" key="5">
    <source>
        <dbReference type="EMBL" id="KAA1427483.1"/>
    </source>
</evidence>
<dbReference type="RefSeq" id="WP_149749848.1">
    <property type="nucleotide sequence ID" value="NZ_VUJW01000003.1"/>
</dbReference>
<reference evidence="5 6" key="2">
    <citation type="submission" date="2019-09" db="EMBL/GenBank/DDBJ databases">
        <authorList>
            <person name="Jin C."/>
        </authorList>
    </citation>
    <scope>NUCLEOTIDE SEQUENCE [LARGE SCALE GENOMIC DNA]</scope>
    <source>
        <strain evidence="5 6">BN140041</strain>
    </source>
</reference>
<reference evidence="5 6" key="1">
    <citation type="submission" date="2019-09" db="EMBL/GenBank/DDBJ databases">
        <title>Nocardioides panacisoli sp. nov., isolated from the soil of a ginseng field.</title>
        <authorList>
            <person name="Cho C."/>
        </authorList>
    </citation>
    <scope>NUCLEOTIDE SEQUENCE [LARGE SCALE GENOMIC DNA]</scope>
    <source>
        <strain evidence="5 6">BN140041</strain>
    </source>
</reference>
<dbReference type="PANTHER" id="PTHR44068">
    <property type="entry name" value="ZGC:194242"/>
    <property type="match status" value="1"/>
</dbReference>
<evidence type="ECO:0000259" key="4">
    <source>
        <dbReference type="SMART" id="SM00828"/>
    </source>
</evidence>
<dbReference type="AlphaFoldDB" id="A0A5B1M3K8"/>
<evidence type="ECO:0000256" key="2">
    <source>
        <dbReference type="ARBA" id="ARBA00022679"/>
    </source>
</evidence>
<organism evidence="5 6">
    <name type="scientific">Nocardioides antri</name>
    <dbReference type="NCBI Taxonomy" id="2607659"/>
    <lineage>
        <taxon>Bacteria</taxon>
        <taxon>Bacillati</taxon>
        <taxon>Actinomycetota</taxon>
        <taxon>Actinomycetes</taxon>
        <taxon>Propionibacteriales</taxon>
        <taxon>Nocardioidaceae</taxon>
        <taxon>Nocardioides</taxon>
    </lineage>
</organism>
<comment type="caution">
    <text evidence="5">The sequence shown here is derived from an EMBL/GenBank/DDBJ whole genome shotgun (WGS) entry which is preliminary data.</text>
</comment>
<sequence>MTEVTDESYEPADHYDRVTHAWGLLLGAELHYGVFATPDEELDRATHRLTERMEEGARFEKGLRVLDVGCGTGAQARHLATTHGVDVVGITTSPVGVATARELTEAAGLSDQVSFEQRDATANEFPDDSFDRVWILESSHLMRDREALVSEATRVLRPGGRLVWCDIVRHRVIPFLEVRDRRDEFATLREAFGDARMEPLADYVRWFEEAGLTVEQADDLTEATLPTFQAWRDNAARHRDAVVEALGERGHEAFVRSADILESLWRDGTFGYGLIAAAKPAP</sequence>
<feature type="domain" description="Polyketide synthase-like methyltransferase" evidence="4">
    <location>
        <begin position="33"/>
        <end position="237"/>
    </location>
</feature>
<proteinExistence type="predicted"/>
<evidence type="ECO:0000256" key="1">
    <source>
        <dbReference type="ARBA" id="ARBA00022603"/>
    </source>
</evidence>
<dbReference type="InterPro" id="IPR020803">
    <property type="entry name" value="MeTfrase_dom"/>
</dbReference>
<dbReference type="Proteomes" id="UP000324351">
    <property type="component" value="Unassembled WGS sequence"/>
</dbReference>
<protein>
    <submittedName>
        <fullName evidence="5">Methyltransferase domain-containing protein</fullName>
    </submittedName>
</protein>
<gene>
    <name evidence="5" type="ORF">F0U47_08420</name>
</gene>
<evidence type="ECO:0000256" key="3">
    <source>
        <dbReference type="ARBA" id="ARBA00022691"/>
    </source>
</evidence>
<accession>A0A5B1M3K8</accession>
<dbReference type="EMBL" id="VUJW01000003">
    <property type="protein sequence ID" value="KAA1427483.1"/>
    <property type="molecule type" value="Genomic_DNA"/>
</dbReference>
<keyword evidence="2 5" id="KW-0808">Transferase</keyword>